<dbReference type="AlphaFoldDB" id="A0A9P6W5W9"/>
<protein>
    <submittedName>
        <fullName evidence="9">RRM protein</fullName>
    </submittedName>
</protein>
<dbReference type="GO" id="GO:0008270">
    <property type="term" value="F:zinc ion binding"/>
    <property type="evidence" value="ECO:0007669"/>
    <property type="project" value="UniProtKB-KW"/>
</dbReference>
<keyword evidence="2" id="KW-0677">Repeat</keyword>
<dbReference type="InterPro" id="IPR012677">
    <property type="entry name" value="Nucleotide-bd_a/b_plait_sf"/>
</dbReference>
<evidence type="ECO:0000256" key="2">
    <source>
        <dbReference type="ARBA" id="ARBA00022737"/>
    </source>
</evidence>
<dbReference type="PROSITE" id="PS50102">
    <property type="entry name" value="RRM"/>
    <property type="match status" value="2"/>
</dbReference>
<comment type="caution">
    <text evidence="9">The sequence shown here is derived from an EMBL/GenBank/DDBJ whole genome shotgun (WGS) entry which is preliminary data.</text>
</comment>
<accession>A0A9P6W5W9</accession>
<feature type="region of interest" description="Disordered" evidence="7">
    <location>
        <begin position="228"/>
        <end position="280"/>
    </location>
</feature>
<dbReference type="PANTHER" id="PTHR47640">
    <property type="entry name" value="TRNA SELENOCYSTEINE 1-ASSOCIATED PROTEIN 1-RELATED-RELATED"/>
    <property type="match status" value="1"/>
</dbReference>
<feature type="compositionally biased region" description="Basic and acidic residues" evidence="7">
    <location>
        <begin position="188"/>
        <end position="198"/>
    </location>
</feature>
<evidence type="ECO:0000256" key="3">
    <source>
        <dbReference type="ARBA" id="ARBA00022771"/>
    </source>
</evidence>
<evidence type="ECO:0000313" key="9">
    <source>
        <dbReference type="EMBL" id="KAG0665440.1"/>
    </source>
</evidence>
<feature type="compositionally biased region" description="Low complexity" evidence="7">
    <location>
        <begin position="796"/>
        <end position="817"/>
    </location>
</feature>
<feature type="region of interest" description="Disordered" evidence="7">
    <location>
        <begin position="1"/>
        <end position="210"/>
    </location>
</feature>
<keyword evidence="3" id="KW-0863">Zinc-finger</keyword>
<dbReference type="Proteomes" id="UP000777482">
    <property type="component" value="Unassembled WGS sequence"/>
</dbReference>
<dbReference type="FunFam" id="3.30.70.330:FF:000476">
    <property type="entry name" value="Zinc finger CCCH domain-containing protein 4"/>
    <property type="match status" value="1"/>
</dbReference>
<sequence length="1037" mass="107736">MSNEAENGGEPQQSTPPPAEAMPSPRSDDARREHDAAENSADSIDDQVSPRTVPASSLPPPVPIASTSEQSTPSALSQSSDPSFPSSNQIGNGADRSPRPAVTSRSLSFKADESSTWGSFAGAVGVGQSRADAQRTARAASDGAVLNTGFGSAATAAFVPSSETSRASGGTRLSSLGSDGSSNSDEQAFFREHQRRSLESTATQQLSSVRSFASPPLASARLTTGGGGAASPFFQPPSFVSTGSNTGSTSATGTPNSSMPPLLSPTSTSPPTSSFAPSSASSSYLSTSATPLTAVGEVGPPGSKGATLHLGDLDVWMDELYVRECCSMMGWDNVMSIKMSRGASSPSSGYCFLTFPTTIDAARVLTRFNSSPPVLMPRSNRTFKLNWGTGLPGAQPRWDGEFSVFVGDLAREVGESDLMTLFTPLFPSTKSAKVMCDPSTGLSRGYGFVRFGEESDMQRALLLGANSHSGLLLHGRTIRISEASGPGASANGLPGMPGLEGHGASYTARDRPRSRSDEAAAAQQGYFPPYANEPVSPNDSNGPQFLDNPYAGSQPTSPYSAPPFASSTFAPYATTPSQNGLYPSNGAAAAENNNHARRPPRDNQSSGRSSTSTSAVPPGGDPNNTTVFVGGLPACISEETLKSFFHHFGDITYCKIPPGKGCGFVQFVRRQDAELAIAKMNDFPIHGKSRIRLSWGRSQGDKQVEHVRKLASALGVPFDAVWRMVQGQDNSTIKQIATAVGSNGSNGTSGENGSRDGGQQSAATAQAASARMDLRAVANAAGLSESEVLELVKNGANASSSTNNGSSSNGAHNGANSESDHRPRTGPESANASHSSNHQSRNGGPYSRVSPSSLGASYPGPQGMLPLSPPPTGASAGNSFAQHQISHPPFAPYPPSGSSASPYTAIRPESYLVQPPATSPYERVDFVDGGRPSPNGFPTEAHYQPRAFGGMNGKWHDQHEGNGYSMPPPIDEQFAAMNLGDRSRRGNLPPPAATAQHAFQPTAPDFFPGALASPTTAGAVAPGLRNDANWSWNGFSA</sequence>
<dbReference type="Gene3D" id="3.30.70.330">
    <property type="match status" value="3"/>
</dbReference>
<feature type="compositionally biased region" description="Polar residues" evidence="7">
    <location>
        <begin position="551"/>
        <end position="582"/>
    </location>
</feature>
<evidence type="ECO:0000256" key="4">
    <source>
        <dbReference type="ARBA" id="ARBA00022833"/>
    </source>
</evidence>
<feature type="compositionally biased region" description="Low complexity" evidence="7">
    <location>
        <begin position="68"/>
        <end position="89"/>
    </location>
</feature>
<feature type="compositionally biased region" description="Low complexity" evidence="7">
    <location>
        <begin position="605"/>
        <end position="614"/>
    </location>
</feature>
<keyword evidence="5 6" id="KW-0694">RNA-binding</keyword>
<evidence type="ECO:0000259" key="8">
    <source>
        <dbReference type="PROSITE" id="PS50102"/>
    </source>
</evidence>
<keyword evidence="4" id="KW-0862">Zinc</keyword>
<dbReference type="InterPro" id="IPR050825">
    <property type="entry name" value="RBM42_RBP45_47-like"/>
</dbReference>
<organism evidence="9 10">
    <name type="scientific">Rhodotorula mucilaginosa</name>
    <name type="common">Yeast</name>
    <name type="synonym">Rhodotorula rubra</name>
    <dbReference type="NCBI Taxonomy" id="5537"/>
    <lineage>
        <taxon>Eukaryota</taxon>
        <taxon>Fungi</taxon>
        <taxon>Dikarya</taxon>
        <taxon>Basidiomycota</taxon>
        <taxon>Pucciniomycotina</taxon>
        <taxon>Microbotryomycetes</taxon>
        <taxon>Sporidiobolales</taxon>
        <taxon>Sporidiobolaceae</taxon>
        <taxon>Rhodotorula</taxon>
    </lineage>
</organism>
<feature type="compositionally biased region" description="Polar residues" evidence="7">
    <location>
        <begin position="199"/>
        <end position="210"/>
    </location>
</feature>
<evidence type="ECO:0000313" key="10">
    <source>
        <dbReference type="Proteomes" id="UP000777482"/>
    </source>
</evidence>
<gene>
    <name evidence="9" type="primary">NGR1</name>
    <name evidence="9" type="ORF">C6P46_006887</name>
</gene>
<evidence type="ECO:0000256" key="6">
    <source>
        <dbReference type="PROSITE-ProRule" id="PRU00176"/>
    </source>
</evidence>
<feature type="region of interest" description="Disordered" evidence="7">
    <location>
        <begin position="483"/>
        <end position="624"/>
    </location>
</feature>
<feature type="compositionally biased region" description="Polar residues" evidence="7">
    <location>
        <begin position="875"/>
        <end position="885"/>
    </location>
</feature>
<dbReference type="PANTHER" id="PTHR47640:SF10">
    <property type="entry name" value="TRNA SELENOCYSTEINE 1-ASSOCIATED PROTEIN 1-RELATED"/>
    <property type="match status" value="1"/>
</dbReference>
<name>A0A9P6W5W9_RHOMI</name>
<keyword evidence="10" id="KW-1185">Reference proteome</keyword>
<evidence type="ECO:0000256" key="1">
    <source>
        <dbReference type="ARBA" id="ARBA00022723"/>
    </source>
</evidence>
<feature type="compositionally biased region" description="Basic and acidic residues" evidence="7">
    <location>
        <begin position="508"/>
        <end position="518"/>
    </location>
</feature>
<evidence type="ECO:0000256" key="7">
    <source>
        <dbReference type="SAM" id="MobiDB-lite"/>
    </source>
</evidence>
<feature type="region of interest" description="Disordered" evidence="7">
    <location>
        <begin position="796"/>
        <end position="902"/>
    </location>
</feature>
<dbReference type="OrthoDB" id="446113at2759"/>
<feature type="compositionally biased region" description="Low complexity" evidence="7">
    <location>
        <begin position="829"/>
        <end position="838"/>
    </location>
</feature>
<dbReference type="SMART" id="SM00360">
    <property type="entry name" value="RRM"/>
    <property type="match status" value="3"/>
</dbReference>
<feature type="compositionally biased region" description="Low complexity" evidence="7">
    <location>
        <begin position="241"/>
        <end position="280"/>
    </location>
</feature>
<feature type="compositionally biased region" description="Low complexity" evidence="7">
    <location>
        <begin position="741"/>
        <end position="752"/>
    </location>
</feature>
<evidence type="ECO:0000256" key="5">
    <source>
        <dbReference type="ARBA" id="ARBA00022884"/>
    </source>
</evidence>
<reference evidence="9 10" key="1">
    <citation type="submission" date="2020-11" db="EMBL/GenBank/DDBJ databases">
        <title>Kefir isolates.</title>
        <authorList>
            <person name="Marcisauskas S."/>
            <person name="Kim Y."/>
            <person name="Blasche S."/>
        </authorList>
    </citation>
    <scope>NUCLEOTIDE SEQUENCE [LARGE SCALE GENOMIC DNA]</scope>
    <source>
        <strain evidence="9 10">KR</strain>
    </source>
</reference>
<dbReference type="InterPro" id="IPR000504">
    <property type="entry name" value="RRM_dom"/>
</dbReference>
<feature type="region of interest" description="Disordered" evidence="7">
    <location>
        <begin position="740"/>
        <end position="767"/>
    </location>
</feature>
<dbReference type="EMBL" id="PUHQ01000009">
    <property type="protein sequence ID" value="KAG0665440.1"/>
    <property type="molecule type" value="Genomic_DNA"/>
</dbReference>
<proteinExistence type="predicted"/>
<dbReference type="InterPro" id="IPR035979">
    <property type="entry name" value="RBD_domain_sf"/>
</dbReference>
<dbReference type="SUPFAM" id="SSF54928">
    <property type="entry name" value="RNA-binding domain, RBD"/>
    <property type="match status" value="3"/>
</dbReference>
<keyword evidence="1" id="KW-0479">Metal-binding</keyword>
<feature type="compositionally biased region" description="Basic and acidic residues" evidence="7">
    <location>
        <begin position="26"/>
        <end position="37"/>
    </location>
</feature>
<dbReference type="GO" id="GO:0005829">
    <property type="term" value="C:cytosol"/>
    <property type="evidence" value="ECO:0007669"/>
    <property type="project" value="TreeGrafter"/>
</dbReference>
<feature type="compositionally biased region" description="Polar residues" evidence="7">
    <location>
        <begin position="1"/>
        <end position="13"/>
    </location>
</feature>
<feature type="domain" description="RRM" evidence="8">
    <location>
        <begin position="402"/>
        <end position="485"/>
    </location>
</feature>
<feature type="compositionally biased region" description="Low complexity" evidence="7">
    <location>
        <begin position="164"/>
        <end position="185"/>
    </location>
</feature>
<dbReference type="Pfam" id="PF00076">
    <property type="entry name" value="RRM_1"/>
    <property type="match status" value="2"/>
</dbReference>
<dbReference type="GO" id="GO:0003729">
    <property type="term" value="F:mRNA binding"/>
    <property type="evidence" value="ECO:0007669"/>
    <property type="project" value="InterPro"/>
</dbReference>
<feature type="domain" description="RRM" evidence="8">
    <location>
        <begin position="625"/>
        <end position="698"/>
    </location>
</feature>